<dbReference type="EMBL" id="JAVHJL010000006">
    <property type="protein sequence ID" value="KAK6501396.1"/>
    <property type="molecule type" value="Genomic_DNA"/>
</dbReference>
<proteinExistence type="predicted"/>
<feature type="compositionally biased region" description="Basic and acidic residues" evidence="1">
    <location>
        <begin position="100"/>
        <end position="119"/>
    </location>
</feature>
<comment type="caution">
    <text evidence="2">The sequence shown here is derived from an EMBL/GenBank/DDBJ whole genome shotgun (WGS) entry which is preliminary data.</text>
</comment>
<sequence>MCITTYRFVGCRRVNVGRANDHIYILHRQTNIANAVRCGCTQTRQVWGREACPFCLKQILLQIQLQQTVLDEAESDEDVELDYRLSSVFYDSDDPNGKMSPKEADEKRAQAQARREERYTSAPKPTNVPGQIADGSDQSNTLETVVNELERLGLTTAQNPETIPDRPAPGT</sequence>
<dbReference type="AlphaFoldDB" id="A0AAV9W359"/>
<evidence type="ECO:0000313" key="3">
    <source>
        <dbReference type="Proteomes" id="UP001370758"/>
    </source>
</evidence>
<keyword evidence="3" id="KW-1185">Reference proteome</keyword>
<evidence type="ECO:0000256" key="1">
    <source>
        <dbReference type="SAM" id="MobiDB-lite"/>
    </source>
</evidence>
<name>A0AAV9W359_9PEZI</name>
<protein>
    <submittedName>
        <fullName evidence="2">Uncharacterized protein</fullName>
    </submittedName>
</protein>
<gene>
    <name evidence="2" type="ORF">TWF481_009236</name>
</gene>
<organism evidence="2 3">
    <name type="scientific">Arthrobotrys musiformis</name>
    <dbReference type="NCBI Taxonomy" id="47236"/>
    <lineage>
        <taxon>Eukaryota</taxon>
        <taxon>Fungi</taxon>
        <taxon>Dikarya</taxon>
        <taxon>Ascomycota</taxon>
        <taxon>Pezizomycotina</taxon>
        <taxon>Orbiliomycetes</taxon>
        <taxon>Orbiliales</taxon>
        <taxon>Orbiliaceae</taxon>
        <taxon>Arthrobotrys</taxon>
    </lineage>
</organism>
<feature type="region of interest" description="Disordered" evidence="1">
    <location>
        <begin position="89"/>
        <end position="171"/>
    </location>
</feature>
<accession>A0AAV9W359</accession>
<reference evidence="2 3" key="1">
    <citation type="submission" date="2023-08" db="EMBL/GenBank/DDBJ databases">
        <authorList>
            <person name="Palmer J.M."/>
        </authorList>
    </citation>
    <scope>NUCLEOTIDE SEQUENCE [LARGE SCALE GENOMIC DNA]</scope>
    <source>
        <strain evidence="2 3">TWF481</strain>
    </source>
</reference>
<evidence type="ECO:0000313" key="2">
    <source>
        <dbReference type="EMBL" id="KAK6501396.1"/>
    </source>
</evidence>
<dbReference type="Proteomes" id="UP001370758">
    <property type="component" value="Unassembled WGS sequence"/>
</dbReference>